<keyword evidence="3" id="KW-0804">Transcription</keyword>
<dbReference type="InterPro" id="IPR036390">
    <property type="entry name" value="WH_DNA-bd_sf"/>
</dbReference>
<dbReference type="InterPro" id="IPR000595">
    <property type="entry name" value="cNMP-bd_dom"/>
</dbReference>
<dbReference type="AlphaFoldDB" id="A0A7D7R6I9"/>
<protein>
    <submittedName>
        <fullName evidence="7">Crp/Fnr family transcriptional regulator</fullName>
    </submittedName>
</protein>
<evidence type="ECO:0000259" key="4">
    <source>
        <dbReference type="PROSITE" id="PS50042"/>
    </source>
</evidence>
<evidence type="ECO:0000313" key="9">
    <source>
        <dbReference type="Proteomes" id="UP000539710"/>
    </source>
</evidence>
<dbReference type="EMBL" id="CP059472">
    <property type="protein sequence ID" value="QMS98929.1"/>
    <property type="molecule type" value="Genomic_DNA"/>
</dbReference>
<dbReference type="SUPFAM" id="SSF46785">
    <property type="entry name" value="Winged helix' DNA-binding domain"/>
    <property type="match status" value="1"/>
</dbReference>
<keyword evidence="1" id="KW-0805">Transcription regulation</keyword>
<dbReference type="PROSITE" id="PS50042">
    <property type="entry name" value="CNMP_BINDING_3"/>
    <property type="match status" value="1"/>
</dbReference>
<accession>A0A7D7R6I9</accession>
<feature type="domain" description="Cyclic nucleotide-binding" evidence="4">
    <location>
        <begin position="1"/>
        <end position="116"/>
    </location>
</feature>
<dbReference type="PANTHER" id="PTHR24567:SF26">
    <property type="entry name" value="REGULATORY PROTEIN YEIL"/>
    <property type="match status" value="1"/>
</dbReference>
<reference evidence="9" key="2">
    <citation type="submission" date="2020-07" db="EMBL/GenBank/DDBJ databases">
        <title>Flavobacterium sp. xlx-214.</title>
        <authorList>
            <person name="Yang C."/>
        </authorList>
    </citation>
    <scope>NUCLEOTIDE SEQUENCE [LARGE SCALE GENOMIC DNA]</scope>
    <source>
        <strain evidence="9">CX-624</strain>
    </source>
</reference>
<evidence type="ECO:0000313" key="7">
    <source>
        <dbReference type="EMBL" id="QMS98929.1"/>
    </source>
</evidence>
<reference evidence="6" key="3">
    <citation type="submission" date="2020-07" db="EMBL/GenBank/DDBJ databases">
        <authorList>
            <person name="Yang C."/>
        </authorList>
    </citation>
    <scope>NUCLEOTIDE SEQUENCE</scope>
    <source>
        <strain evidence="6">Cx-624</strain>
    </source>
</reference>
<dbReference type="SMART" id="SM00100">
    <property type="entry name" value="cNMP"/>
    <property type="match status" value="1"/>
</dbReference>
<organism evidence="7 8">
    <name type="scientific">Marnyiella aurantia</name>
    <dbReference type="NCBI Taxonomy" id="2758037"/>
    <lineage>
        <taxon>Bacteria</taxon>
        <taxon>Pseudomonadati</taxon>
        <taxon>Bacteroidota</taxon>
        <taxon>Flavobacteriia</taxon>
        <taxon>Flavobacteriales</taxon>
        <taxon>Weeksellaceae</taxon>
        <taxon>Marnyiella</taxon>
    </lineage>
</organism>
<evidence type="ECO:0000256" key="1">
    <source>
        <dbReference type="ARBA" id="ARBA00023015"/>
    </source>
</evidence>
<dbReference type="InterPro" id="IPR014710">
    <property type="entry name" value="RmlC-like_jellyroll"/>
</dbReference>
<evidence type="ECO:0000256" key="3">
    <source>
        <dbReference type="ARBA" id="ARBA00023163"/>
    </source>
</evidence>
<name>A0A7D7R6I9_9FLAO</name>
<dbReference type="InterPro" id="IPR018490">
    <property type="entry name" value="cNMP-bd_dom_sf"/>
</dbReference>
<feature type="domain" description="HTH crp-type" evidence="5">
    <location>
        <begin position="130"/>
        <end position="196"/>
    </location>
</feature>
<evidence type="ECO:0000313" key="6">
    <source>
        <dbReference type="EMBL" id="MBA5245663.1"/>
    </source>
</evidence>
<dbReference type="PRINTS" id="PR00034">
    <property type="entry name" value="HTHCRP"/>
</dbReference>
<dbReference type="RefSeq" id="WP_181885788.1">
    <property type="nucleotide sequence ID" value="NZ_CP059472.1"/>
</dbReference>
<dbReference type="KEGG" id="cbau:H1R16_02670"/>
<dbReference type="Proteomes" id="UP000539710">
    <property type="component" value="Unassembled WGS sequence"/>
</dbReference>
<dbReference type="CDD" id="cd00092">
    <property type="entry name" value="HTH_CRP"/>
    <property type="match status" value="1"/>
</dbReference>
<evidence type="ECO:0000256" key="2">
    <source>
        <dbReference type="ARBA" id="ARBA00023125"/>
    </source>
</evidence>
<dbReference type="GO" id="GO:0003700">
    <property type="term" value="F:DNA-binding transcription factor activity"/>
    <property type="evidence" value="ECO:0007669"/>
    <property type="project" value="TreeGrafter"/>
</dbReference>
<dbReference type="Pfam" id="PF13545">
    <property type="entry name" value="HTH_Crp_2"/>
    <property type="match status" value="1"/>
</dbReference>
<evidence type="ECO:0000313" key="8">
    <source>
        <dbReference type="Proteomes" id="UP000515349"/>
    </source>
</evidence>
<dbReference type="EMBL" id="JACEUX010000001">
    <property type="protein sequence ID" value="MBA5245663.1"/>
    <property type="molecule type" value="Genomic_DNA"/>
</dbReference>
<dbReference type="SUPFAM" id="SSF51206">
    <property type="entry name" value="cAMP-binding domain-like"/>
    <property type="match status" value="1"/>
</dbReference>
<dbReference type="PROSITE" id="PS51063">
    <property type="entry name" value="HTH_CRP_2"/>
    <property type="match status" value="1"/>
</dbReference>
<dbReference type="InterPro" id="IPR050397">
    <property type="entry name" value="Env_Response_Regulators"/>
</dbReference>
<dbReference type="Pfam" id="PF00027">
    <property type="entry name" value="cNMP_binding"/>
    <property type="match status" value="1"/>
</dbReference>
<dbReference type="PANTHER" id="PTHR24567">
    <property type="entry name" value="CRP FAMILY TRANSCRIPTIONAL REGULATORY PROTEIN"/>
    <property type="match status" value="1"/>
</dbReference>
<proteinExistence type="predicted"/>
<dbReference type="CDD" id="cd00038">
    <property type="entry name" value="CAP_ED"/>
    <property type="match status" value="1"/>
</dbReference>
<dbReference type="InterPro" id="IPR012318">
    <property type="entry name" value="HTH_CRP"/>
</dbReference>
<keyword evidence="2" id="KW-0238">DNA-binding</keyword>
<reference evidence="7 8" key="1">
    <citation type="submission" date="2020-07" db="EMBL/GenBank/DDBJ databases">
        <title>Chryseobacterium sp.cx-624.</title>
        <authorList>
            <person name="Yang C."/>
        </authorList>
    </citation>
    <scope>NUCLEOTIDE SEQUENCE [LARGE SCALE GENOMIC DNA]</scope>
    <source>
        <strain evidence="7">Cx-624</strain>
        <strain evidence="8">cx-624</strain>
    </source>
</reference>
<evidence type="ECO:0000259" key="5">
    <source>
        <dbReference type="PROSITE" id="PS51063"/>
    </source>
</evidence>
<dbReference type="GO" id="GO:0005829">
    <property type="term" value="C:cytosol"/>
    <property type="evidence" value="ECO:0007669"/>
    <property type="project" value="TreeGrafter"/>
</dbReference>
<keyword evidence="9" id="KW-1185">Reference proteome</keyword>
<gene>
    <name evidence="7" type="ORF">H1R16_02670</name>
    <name evidence="6" type="ORF">H2507_00605</name>
</gene>
<dbReference type="GO" id="GO:0003677">
    <property type="term" value="F:DNA binding"/>
    <property type="evidence" value="ECO:0007669"/>
    <property type="project" value="UniProtKB-KW"/>
</dbReference>
<sequence length="196" mass="22695">MIPAELLKSYDATVHTYETGDYIYEKHSLGLHYFQIVSGQVKLSNTSEDGKEFIQHIFETGQCFGEALLFLDRSYPTDAAALSASTVLELPKDRFFELLHAHPQYSLAINRTLAQRLYYKMLMSQNLFSKDPHVRLSGLMDYFKQMHSTCTSLYCLPLTRQQMANLTGLRVETVIRTVKMMEKEGQLQINDRKIYY</sequence>
<dbReference type="Proteomes" id="UP000515349">
    <property type="component" value="Chromosome"/>
</dbReference>
<dbReference type="Gene3D" id="2.60.120.10">
    <property type="entry name" value="Jelly Rolls"/>
    <property type="match status" value="1"/>
</dbReference>